<keyword evidence="2" id="KW-1185">Reference proteome</keyword>
<dbReference type="EMBL" id="GL376623">
    <property type="status" value="NOT_ANNOTATED_CDS"/>
    <property type="molecule type" value="Genomic_DNA"/>
</dbReference>
<dbReference type="AlphaFoldDB" id="K3WYL9"/>
<dbReference type="EnsemblProtists" id="PYU1_T010068">
    <property type="protein sequence ID" value="PYU1_T010068"/>
    <property type="gene ID" value="PYU1_G010048"/>
</dbReference>
<name>K3WYL9_GLOUD</name>
<reference evidence="2" key="1">
    <citation type="journal article" date="2010" name="Genome Biol.">
        <title>Genome sequence of the necrotrophic plant pathogen Pythium ultimum reveals original pathogenicity mechanisms and effector repertoire.</title>
        <authorList>
            <person name="Levesque C.A."/>
            <person name="Brouwer H."/>
            <person name="Cano L."/>
            <person name="Hamilton J.P."/>
            <person name="Holt C."/>
            <person name="Huitema E."/>
            <person name="Raffaele S."/>
            <person name="Robideau G.P."/>
            <person name="Thines M."/>
            <person name="Win J."/>
            <person name="Zerillo M.M."/>
            <person name="Beakes G.W."/>
            <person name="Boore J.L."/>
            <person name="Busam D."/>
            <person name="Dumas B."/>
            <person name="Ferriera S."/>
            <person name="Fuerstenberg S.I."/>
            <person name="Gachon C.M."/>
            <person name="Gaulin E."/>
            <person name="Govers F."/>
            <person name="Grenville-Briggs L."/>
            <person name="Horner N."/>
            <person name="Hostetler J."/>
            <person name="Jiang R.H."/>
            <person name="Johnson J."/>
            <person name="Krajaejun T."/>
            <person name="Lin H."/>
            <person name="Meijer H.J."/>
            <person name="Moore B."/>
            <person name="Morris P."/>
            <person name="Phuntmart V."/>
            <person name="Puiu D."/>
            <person name="Shetty J."/>
            <person name="Stajich J.E."/>
            <person name="Tripathy S."/>
            <person name="Wawra S."/>
            <person name="van West P."/>
            <person name="Whitty B.R."/>
            <person name="Coutinho P.M."/>
            <person name="Henrissat B."/>
            <person name="Martin F."/>
            <person name="Thomas P.D."/>
            <person name="Tyler B.M."/>
            <person name="De Vries R.P."/>
            <person name="Kamoun S."/>
            <person name="Yandell M."/>
            <person name="Tisserat N."/>
            <person name="Buell C.R."/>
        </authorList>
    </citation>
    <scope>NUCLEOTIDE SEQUENCE</scope>
    <source>
        <strain evidence="2">DAOM:BR144</strain>
    </source>
</reference>
<dbReference type="Proteomes" id="UP000019132">
    <property type="component" value="Unassembled WGS sequence"/>
</dbReference>
<evidence type="ECO:0000313" key="1">
    <source>
        <dbReference type="EnsemblProtists" id="PYU1_T010068"/>
    </source>
</evidence>
<reference evidence="2" key="2">
    <citation type="submission" date="2010-04" db="EMBL/GenBank/DDBJ databases">
        <authorList>
            <person name="Buell R."/>
            <person name="Hamilton J."/>
            <person name="Hostetler J."/>
        </authorList>
    </citation>
    <scope>NUCLEOTIDE SEQUENCE [LARGE SCALE GENOMIC DNA]</scope>
    <source>
        <strain evidence="2">DAOM:BR144</strain>
    </source>
</reference>
<evidence type="ECO:0000313" key="2">
    <source>
        <dbReference type="Proteomes" id="UP000019132"/>
    </source>
</evidence>
<dbReference type="HOGENOM" id="CLU_1716908_0_0_1"/>
<organism evidence="1 2">
    <name type="scientific">Globisporangium ultimum (strain ATCC 200006 / CBS 805.95 / DAOM BR144)</name>
    <name type="common">Pythium ultimum</name>
    <dbReference type="NCBI Taxonomy" id="431595"/>
    <lineage>
        <taxon>Eukaryota</taxon>
        <taxon>Sar</taxon>
        <taxon>Stramenopiles</taxon>
        <taxon>Oomycota</taxon>
        <taxon>Peronosporomycetes</taxon>
        <taxon>Pythiales</taxon>
        <taxon>Pythiaceae</taxon>
        <taxon>Globisporangium</taxon>
    </lineage>
</organism>
<sequence>MRDFAVLVILKFATMNFRTWRQRLQVGTFFSPVYWIGSSVKGSPAVKSASSMTNRVTRVDDAADNSGRLGPNRTNLSFAPDSNHRRLFRVKVENSHIGVTFLDVFLEYLRLEMLVIGILRSPNPALENLLPFVYTCPDPDTILHAKDRLFVLG</sequence>
<dbReference type="VEuPathDB" id="FungiDB:PYU1_G010048"/>
<proteinExistence type="predicted"/>
<dbReference type="InParanoid" id="K3WYL9"/>
<protein>
    <submittedName>
        <fullName evidence="1">Uncharacterized protein</fullName>
    </submittedName>
</protein>
<accession>K3WYL9</accession>
<reference evidence="1" key="3">
    <citation type="submission" date="2015-02" db="UniProtKB">
        <authorList>
            <consortium name="EnsemblProtists"/>
        </authorList>
    </citation>
    <scope>IDENTIFICATION</scope>
    <source>
        <strain evidence="1">DAOM BR144</strain>
    </source>
</reference>
<dbReference type="STRING" id="431595.K3WYL9"/>